<keyword evidence="5" id="KW-0614">Plasmid</keyword>
<dbReference type="InterPro" id="IPR003446">
    <property type="entry name" value="Plasmid_replication_init_RepA"/>
</dbReference>
<keyword evidence="3" id="KW-0615">Plasmid copy control</keyword>
<evidence type="ECO:0000313" key="5">
    <source>
        <dbReference type="EMBL" id="CAC10489.1"/>
    </source>
</evidence>
<dbReference type="GO" id="GO:0006260">
    <property type="term" value="P:DNA replication"/>
    <property type="evidence" value="ECO:0007669"/>
    <property type="project" value="UniProtKB-KW"/>
</dbReference>
<proteinExistence type="inferred from homology"/>
<sequence length="280" mass="32935">MKRNNVNVVNRTKNSNPEFRIPLHYKHKIPFVLSDAIERNHDQDLTAEVHFYLALPPERCRRIYKSRRKALNAMLRAILYHVNVISKQVPISATMLTEYCGLTTISAAGNKSVTRGTRTLAMLRDLGFITYRQCWDRVSRRYFPSAIAVTERLIDLVGICPERWRTELNNKLANYNHKIFKKEGITLNEYDYARNLREDQLKRSYMYHSNRKEIKKKKKEATRLEKLVKIKGENELRHLISRQVSEEFLKGFIPGAQLKDLKKIVDKRINTLKKIAKSLH</sequence>
<dbReference type="AlphaFoldDB" id="Q9F4D8"/>
<keyword evidence="4" id="KW-0235">DNA replication</keyword>
<evidence type="ECO:0000256" key="4">
    <source>
        <dbReference type="ARBA" id="ARBA00022705"/>
    </source>
</evidence>
<gene>
    <name evidence="5" type="primary">repA1</name>
</gene>
<accession>Q9F4D8</accession>
<comment type="similarity">
    <text evidence="2">Belongs to the IncFII RepA family.</text>
</comment>
<organism evidence="5">
    <name type="scientific">Buchnera aphidicola</name>
    <dbReference type="NCBI Taxonomy" id="9"/>
    <lineage>
        <taxon>Bacteria</taxon>
        <taxon>Pseudomonadati</taxon>
        <taxon>Pseudomonadota</taxon>
        <taxon>Gammaproteobacteria</taxon>
        <taxon>Enterobacterales</taxon>
        <taxon>Erwiniaceae</taxon>
        <taxon>Buchnera</taxon>
    </lineage>
</organism>
<protein>
    <submittedName>
        <fullName evidence="5">RepA1 protein</fullName>
    </submittedName>
</protein>
<comment type="function">
    <text evidence="1">This protein is essential for plasmid replication; it is involved in copy control functions.</text>
</comment>
<geneLocation type="plasmid" evidence="5">
    <name>pBPS1</name>
</geneLocation>
<evidence type="ECO:0000256" key="2">
    <source>
        <dbReference type="ARBA" id="ARBA00008256"/>
    </source>
</evidence>
<dbReference type="DNASU" id="1246510"/>
<dbReference type="GO" id="GO:0006276">
    <property type="term" value="P:plasmid maintenance"/>
    <property type="evidence" value="ECO:0007669"/>
    <property type="project" value="UniProtKB-KW"/>
</dbReference>
<reference evidence="5" key="1">
    <citation type="journal article" date="2000" name="Proc. Natl. Acad. Sci. U.S.A.">
        <title>Post-symbiotic plasmid acquisition and evolution of the repA1-replicon in Buchnera aphidicola.</title>
        <authorList>
            <person name="Van Ham R.C.H.J."/>
            <person name="Gonzalez-Candelas F."/>
            <person name="Silva F.J."/>
            <person name="Sabater B."/>
            <person name="Moya A."/>
            <person name="Latorre A."/>
        </authorList>
    </citation>
    <scope>NUCLEOTIDE SEQUENCE [LARGE SCALE GENOMIC DNA]</scope>
    <source>
        <strain evidence="5">Pemphigus spyrothecae</strain>
        <plasmid evidence="5">pBPS1</plasmid>
    </source>
</reference>
<evidence type="ECO:0000256" key="3">
    <source>
        <dbReference type="ARBA" id="ARBA00022689"/>
    </source>
</evidence>
<reference evidence="5" key="2">
    <citation type="submission" date="2000-07" db="EMBL/GenBank/DDBJ databases">
        <authorList>
            <person name="Van Ham R.C."/>
        </authorList>
    </citation>
    <scope>NUCLEOTIDE SEQUENCE</scope>
    <source>
        <strain evidence="5">Pemphigus spyrothecae</strain>
        <plasmid evidence="5">pBPS1</plasmid>
    </source>
</reference>
<dbReference type="Pfam" id="PF02387">
    <property type="entry name" value="IncFII_repA"/>
    <property type="match status" value="1"/>
</dbReference>
<name>Q9F4D8_9GAMM</name>
<evidence type="ECO:0000256" key="1">
    <source>
        <dbReference type="ARBA" id="ARBA00002740"/>
    </source>
</evidence>
<dbReference type="EMBL" id="AJ404864">
    <property type="protein sequence ID" value="CAC10489.1"/>
    <property type="molecule type" value="Genomic_DNA"/>
</dbReference>
<dbReference type="NCBIfam" id="NF040977">
    <property type="entry name" value="RepA_IncFII_LM"/>
    <property type="match status" value="1"/>
</dbReference>
<dbReference type="RefSeq" id="WP_011114701.1">
    <property type="nucleotide sequence ID" value="NC_004843.1"/>
</dbReference>